<evidence type="ECO:0000259" key="6">
    <source>
        <dbReference type="Pfam" id="PF04091"/>
    </source>
</evidence>
<evidence type="ECO:0000256" key="4">
    <source>
        <dbReference type="ARBA" id="ARBA00023054"/>
    </source>
</evidence>
<dbReference type="Gene3D" id="1.10.357.30">
    <property type="entry name" value="Exocyst complex subunit Sec15 C-terminal domain, N-terminal subdomain"/>
    <property type="match status" value="1"/>
</dbReference>
<dbReference type="GO" id="GO:0006893">
    <property type="term" value="P:Golgi to plasma membrane transport"/>
    <property type="evidence" value="ECO:0007669"/>
    <property type="project" value="TreeGrafter"/>
</dbReference>
<dbReference type="Gene3D" id="1.20.58.670">
    <property type="entry name" value="Dsl1p vesicle tethering complex, Tip20p subunit, domain D"/>
    <property type="match status" value="1"/>
</dbReference>
<dbReference type="InterPro" id="IPR042045">
    <property type="entry name" value="EXOC6/Sec15_C_dom1"/>
</dbReference>
<dbReference type="EMBL" id="SWFT01000039">
    <property type="protein sequence ID" value="KAA8905912.1"/>
    <property type="molecule type" value="Genomic_DNA"/>
</dbReference>
<dbReference type="GO" id="GO:0090522">
    <property type="term" value="P:vesicle tethering involved in exocytosis"/>
    <property type="evidence" value="ECO:0007669"/>
    <property type="project" value="UniProtKB-UniRule"/>
</dbReference>
<evidence type="ECO:0000256" key="3">
    <source>
        <dbReference type="ARBA" id="ARBA00022483"/>
    </source>
</evidence>
<keyword evidence="3 5" id="KW-0268">Exocytosis</keyword>
<dbReference type="PIRSF" id="PIRSF025007">
    <property type="entry name" value="Sec15"/>
    <property type="match status" value="1"/>
</dbReference>
<keyword evidence="4" id="KW-0175">Coiled coil</keyword>
<dbReference type="InterPro" id="IPR046361">
    <property type="entry name" value="EXOC6/Sec15_C"/>
</dbReference>
<dbReference type="GeneID" id="54779942"/>
<dbReference type="InterPro" id="IPR048359">
    <property type="entry name" value="EXOC6_Sec15_N"/>
</dbReference>
<protein>
    <recommendedName>
        <fullName evidence="5">Exocyst complex component SEC15</fullName>
    </recommendedName>
</protein>
<dbReference type="OrthoDB" id="10267033at2759"/>
<dbReference type="PANTHER" id="PTHR12702">
    <property type="entry name" value="SEC15"/>
    <property type="match status" value="1"/>
</dbReference>
<comment type="function">
    <text evidence="5">Component of the exocyst complex involved in the docking of exocytic vesicles with fusion sites on the plasma membrane.</text>
</comment>
<dbReference type="Pfam" id="PF20651">
    <property type="entry name" value="EXOC6_Sec15_N"/>
    <property type="match status" value="1"/>
</dbReference>
<reference evidence="8 9" key="1">
    <citation type="submission" date="2019-07" db="EMBL/GenBank/DDBJ databases">
        <title>Genome assembly of two rare yeast pathogens: Diutina rugosa and Trichomonascus ciferrii.</title>
        <authorList>
            <person name="Mixao V."/>
            <person name="Saus E."/>
            <person name="Hansen A."/>
            <person name="Lass-Flor C."/>
            <person name="Gabaldon T."/>
        </authorList>
    </citation>
    <scope>NUCLEOTIDE SEQUENCE [LARGE SCALE GENOMIC DNA]</scope>
    <source>
        <strain evidence="8 9">CBS 613</strain>
    </source>
</reference>
<evidence type="ECO:0000313" key="9">
    <source>
        <dbReference type="Proteomes" id="UP000449547"/>
    </source>
</evidence>
<organism evidence="8 9">
    <name type="scientific">Diutina rugosa</name>
    <name type="common">Yeast</name>
    <name type="synonym">Candida rugosa</name>
    <dbReference type="NCBI Taxonomy" id="5481"/>
    <lineage>
        <taxon>Eukaryota</taxon>
        <taxon>Fungi</taxon>
        <taxon>Dikarya</taxon>
        <taxon>Ascomycota</taxon>
        <taxon>Saccharomycotina</taxon>
        <taxon>Pichiomycetes</taxon>
        <taxon>Debaryomycetaceae</taxon>
        <taxon>Diutina</taxon>
    </lineage>
</organism>
<dbReference type="AlphaFoldDB" id="A0A642UUV2"/>
<proteinExistence type="inferred from homology"/>
<sequence>MPTADDALTSSLTHQLEQLLLRDDDLYQSNLDSEEYLEDLAPILRESIKNNALGGLIQKLNEIVRSKETELNAQSLESTDEINSCIDTIDAIHDRSVKLGQNLGNVSQNLNKSVHDLVARKNNLIKCKQITAKINETSLVLTLCIQVLENTNKIHEMIKQNKYFSAMKLIDELTNIHLPQVEKFSFALKIYDSIPHLTKMIKDESFDNIVNWLSLNLERKIPVIGEAIYENLEELQRNWDQVKESNPAFLPYKLNSPIEVSIRDPSLNFDIFTDEQLQISLATLYDGILVYQTLNESELLSALYQKEWMKKYNRVIHPITSATAESLAEFPDLMALDEYLVKIAAFFVMDKQINIATRFALRSAANSNDLWNSYVTKLKPVLLHHLNNHVFDTIDDLSRFKDAVGDFLHVMELHGFKVTELYEVLMIVFHEHFAPAVIQEFRADFISSIQSDRYMPISVDEEDDYDKIMKICWYQDDASFAPQNVKAFPVVLPFSEDYLRYCAGIRGLLEDVLSFLNQHYSYELNEIKNIVLNDIFERVLGDVKGVGIAWDIKDFISKNASNKEVVAQSYTNLEYYLYSLYELGRLIDRKLRANIGIGLHNIDASDTFTLRAVEEFSSVRKFSESTIFTMVDDKIRALLDTVEYDNWLPQEKNEEANFFIKDFAMFLDNLFSSIFSNLPVSIRTLGLFRTYDFVAEHFLEVLKGAEVYNRIAIENFNLDVQYIEKHMTALYAAHQEVAEDSTTNVALESTFTELRQCIDLLLLEDYSEFSSNPSFRMRHFDRVRFEDGQSLIAKMQRDDEPEEYVTESSASSINALDHSRAKIKKFGNRLKMKLDNE</sequence>
<dbReference type="VEuPathDB" id="FungiDB:DIURU_001289"/>
<keyword evidence="2 5" id="KW-0813">Transport</keyword>
<evidence type="ECO:0000256" key="2">
    <source>
        <dbReference type="ARBA" id="ARBA00022448"/>
    </source>
</evidence>
<accession>A0A642UUV2</accession>
<dbReference type="GO" id="GO:0006886">
    <property type="term" value="P:intracellular protein transport"/>
    <property type="evidence" value="ECO:0007669"/>
    <property type="project" value="InterPro"/>
</dbReference>
<dbReference type="Pfam" id="PF04091">
    <property type="entry name" value="Sec15_C"/>
    <property type="match status" value="1"/>
</dbReference>
<comment type="caution">
    <text evidence="8">The sequence shown here is derived from an EMBL/GenBank/DDBJ whole genome shotgun (WGS) entry which is preliminary data.</text>
</comment>
<dbReference type="PANTHER" id="PTHR12702:SF0">
    <property type="entry name" value="EXOCYST COMPLEX COMPONENT 6"/>
    <property type="match status" value="1"/>
</dbReference>
<evidence type="ECO:0000256" key="5">
    <source>
        <dbReference type="PIRNR" id="PIRNR025007"/>
    </source>
</evidence>
<comment type="similarity">
    <text evidence="1 5">Belongs to the SEC15 family.</text>
</comment>
<evidence type="ECO:0000256" key="1">
    <source>
        <dbReference type="ARBA" id="ARBA00007944"/>
    </source>
</evidence>
<dbReference type="GO" id="GO:0016020">
    <property type="term" value="C:membrane"/>
    <property type="evidence" value="ECO:0007669"/>
    <property type="project" value="TreeGrafter"/>
</dbReference>
<dbReference type="OMA" id="FPFHSEQ"/>
<feature type="domain" description="Exocyst complex subunit EXOC6/Sec15 C-terminal" evidence="6">
    <location>
        <begin position="420"/>
        <end position="794"/>
    </location>
</feature>
<keyword evidence="9" id="KW-1185">Reference proteome</keyword>
<dbReference type="InterPro" id="IPR007225">
    <property type="entry name" value="EXOC6/Sec15"/>
</dbReference>
<dbReference type="Proteomes" id="UP000449547">
    <property type="component" value="Unassembled WGS sequence"/>
</dbReference>
<dbReference type="InterPro" id="IPR042044">
    <property type="entry name" value="EXOC6PINT-1/Sec15/Tip20_C_dom2"/>
</dbReference>
<feature type="domain" description="Exocyst complex component EXOC6/Sec15 N-terminal" evidence="7">
    <location>
        <begin position="59"/>
        <end position="228"/>
    </location>
</feature>
<name>A0A642UUV2_DIURU</name>
<evidence type="ECO:0000259" key="7">
    <source>
        <dbReference type="Pfam" id="PF20651"/>
    </source>
</evidence>
<evidence type="ECO:0000313" key="8">
    <source>
        <dbReference type="EMBL" id="KAA8905912.1"/>
    </source>
</evidence>
<dbReference type="GO" id="GO:0000145">
    <property type="term" value="C:exocyst"/>
    <property type="evidence" value="ECO:0007669"/>
    <property type="project" value="UniProtKB-UniRule"/>
</dbReference>
<gene>
    <name evidence="8" type="ORF">DIURU_001289</name>
</gene>
<dbReference type="RefSeq" id="XP_034013893.1">
    <property type="nucleotide sequence ID" value="XM_034153815.1"/>
</dbReference>